<dbReference type="InterPro" id="IPR011990">
    <property type="entry name" value="TPR-like_helical_dom_sf"/>
</dbReference>
<keyword evidence="5" id="KW-0863">Zinc-finger</keyword>
<dbReference type="KEGG" id="btab:109039656"/>
<dbReference type="InterPro" id="IPR052097">
    <property type="entry name" value="SET-MYND_domain_protein"/>
</dbReference>
<evidence type="ECO:0000256" key="8">
    <source>
        <dbReference type="ARBA" id="ARBA00093635"/>
    </source>
</evidence>
<dbReference type="InterPro" id="IPR044421">
    <property type="entry name" value="SMYD4_SET"/>
</dbReference>
<sequence>MQEDTLYTAICHSATLYSTKEGFFKDFIEAVTEEAGRSWVSNFNKINDDQQKLIECFNNKKTTEILHGTLKNIQELYRGKSSFISTQRRKEGKAFLEENEPKKALLLLTQSVMKAPQTGSDKSEWCSALWDRSHLLLSQGEFSFCLSDVQICLKNGLPENLKADAYWRMAECYFGLKENSKGKLTLLILEKWVEKAFPADDALLKEWKTKLREKIKEVPRLMPFEENKPHSHKVPILTKGPLIEFPCASSTLRLTETKVGGKFFVARDPIKAGDTLIVENAFAACLLPEKCGTHCHHCFQRLKIPMPCATCSGVSFCSVDCMEEASSSYHRFECKYLDLMIGAGMSILCFIALRIITQQKLDFFLRVKDKLKDPKSCDYAQLYNLVTHSDKRSSEDLFQRTLMSLFLLHILKKSGYFGLEATSFTEKLSATEVFIGSLIIRHLQLLQFNAHEIYELLVKAETEAAYCKIHHNNIAVGIYPTASYFNHDCYPAVSRYFVGNKIVLKALRPLATNEAVTENYGPIFTKRARTERQRALLSRYRFQCECRACLENWPLFDNLDDTYQIRCPSPNGCGKMLTRISINKNNKQKSNKKDIKCSSCGFCAESSFLQKTEELIHSLDKKYQEGKKELDRGNISAAISSLSAYSNEMSALCIPPVKTLTLAHEALRICWANDGSKIILP</sequence>
<name>A0A9P0A776_BEMTA</name>
<keyword evidence="12" id="KW-1185">Reference proteome</keyword>
<dbReference type="SUPFAM" id="SSF144232">
    <property type="entry name" value="HIT/MYND zinc finger-like"/>
    <property type="match status" value="1"/>
</dbReference>
<evidence type="ECO:0000256" key="2">
    <source>
        <dbReference type="ARBA" id="ARBA00022679"/>
    </source>
</evidence>
<keyword evidence="4" id="KW-0479">Metal-binding</keyword>
<dbReference type="GO" id="GO:0005737">
    <property type="term" value="C:cytoplasm"/>
    <property type="evidence" value="ECO:0007669"/>
    <property type="project" value="TreeGrafter"/>
</dbReference>
<dbReference type="Gene3D" id="1.10.220.160">
    <property type="match status" value="1"/>
</dbReference>
<dbReference type="Proteomes" id="UP001152759">
    <property type="component" value="Chromosome 2"/>
</dbReference>
<dbReference type="InterPro" id="IPR001214">
    <property type="entry name" value="SET_dom"/>
</dbReference>
<dbReference type="GO" id="GO:0005634">
    <property type="term" value="C:nucleus"/>
    <property type="evidence" value="ECO:0007669"/>
    <property type="project" value="TreeGrafter"/>
</dbReference>
<dbReference type="Gene3D" id="6.10.140.2220">
    <property type="match status" value="1"/>
</dbReference>
<dbReference type="EMBL" id="OU963863">
    <property type="protein sequence ID" value="CAH0385507.1"/>
    <property type="molecule type" value="Genomic_DNA"/>
</dbReference>
<keyword evidence="1" id="KW-0489">Methyltransferase</keyword>
<evidence type="ECO:0000313" key="11">
    <source>
        <dbReference type="EMBL" id="CAH0385507.1"/>
    </source>
</evidence>
<gene>
    <name evidence="11" type="ORF">BEMITA_LOCUS4729</name>
</gene>
<dbReference type="PANTHER" id="PTHR46165:SF5">
    <property type="entry name" value="RE32936P"/>
    <property type="match status" value="1"/>
</dbReference>
<dbReference type="GO" id="GO:0032259">
    <property type="term" value="P:methylation"/>
    <property type="evidence" value="ECO:0007669"/>
    <property type="project" value="UniProtKB-KW"/>
</dbReference>
<evidence type="ECO:0000256" key="6">
    <source>
        <dbReference type="ARBA" id="ARBA00022833"/>
    </source>
</evidence>
<evidence type="ECO:0000256" key="7">
    <source>
        <dbReference type="ARBA" id="ARBA00093423"/>
    </source>
</evidence>
<evidence type="ECO:0000313" key="12">
    <source>
        <dbReference type="Proteomes" id="UP001152759"/>
    </source>
</evidence>
<dbReference type="InterPro" id="IPR002893">
    <property type="entry name" value="Znf_MYND"/>
</dbReference>
<evidence type="ECO:0000256" key="4">
    <source>
        <dbReference type="ARBA" id="ARBA00022723"/>
    </source>
</evidence>
<dbReference type="AlphaFoldDB" id="A0A9P0A776"/>
<dbReference type="GO" id="GO:0008276">
    <property type="term" value="F:protein methyltransferase activity"/>
    <property type="evidence" value="ECO:0007669"/>
    <property type="project" value="UniProtKB-ARBA"/>
</dbReference>
<dbReference type="PANTHER" id="PTHR46165">
    <property type="entry name" value="SET AND MYND DOMAIN-CONTAINING PROTEIN 4"/>
    <property type="match status" value="1"/>
</dbReference>
<dbReference type="GO" id="GO:0008170">
    <property type="term" value="F:N-methyltransferase activity"/>
    <property type="evidence" value="ECO:0007669"/>
    <property type="project" value="UniProtKB-ARBA"/>
</dbReference>
<dbReference type="SUPFAM" id="SSF48452">
    <property type="entry name" value="TPR-like"/>
    <property type="match status" value="1"/>
</dbReference>
<keyword evidence="2" id="KW-0808">Transferase</keyword>
<dbReference type="Pfam" id="PF01753">
    <property type="entry name" value="zf-MYND"/>
    <property type="match status" value="1"/>
</dbReference>
<dbReference type="PROSITE" id="PS50280">
    <property type="entry name" value="SET"/>
    <property type="match status" value="1"/>
</dbReference>
<evidence type="ECO:0000256" key="1">
    <source>
        <dbReference type="ARBA" id="ARBA00022603"/>
    </source>
</evidence>
<evidence type="ECO:0000256" key="9">
    <source>
        <dbReference type="ARBA" id="ARBA00093680"/>
    </source>
</evidence>
<keyword evidence="6" id="KW-0862">Zinc</keyword>
<dbReference type="GO" id="GO:0008757">
    <property type="term" value="F:S-adenosylmethionine-dependent methyltransferase activity"/>
    <property type="evidence" value="ECO:0007669"/>
    <property type="project" value="UniProtKB-ARBA"/>
</dbReference>
<accession>A0A9P0A776</accession>
<reference evidence="11" key="1">
    <citation type="submission" date="2021-12" db="EMBL/GenBank/DDBJ databases">
        <authorList>
            <person name="King R."/>
        </authorList>
    </citation>
    <scope>NUCLEOTIDE SEQUENCE</scope>
</reference>
<evidence type="ECO:0000259" key="10">
    <source>
        <dbReference type="PROSITE" id="PS50280"/>
    </source>
</evidence>
<dbReference type="InterPro" id="IPR046341">
    <property type="entry name" value="SET_dom_sf"/>
</dbReference>
<proteinExistence type="predicted"/>
<dbReference type="CDD" id="cd10536">
    <property type="entry name" value="SET_SMYD4"/>
    <property type="match status" value="1"/>
</dbReference>
<dbReference type="SUPFAM" id="SSF82199">
    <property type="entry name" value="SET domain"/>
    <property type="match status" value="1"/>
</dbReference>
<dbReference type="GO" id="GO:0008270">
    <property type="term" value="F:zinc ion binding"/>
    <property type="evidence" value="ECO:0007669"/>
    <property type="project" value="UniProtKB-KW"/>
</dbReference>
<keyword evidence="3" id="KW-0949">S-adenosyl-L-methionine</keyword>
<dbReference type="Gene3D" id="2.170.270.10">
    <property type="entry name" value="SET domain"/>
    <property type="match status" value="1"/>
</dbReference>
<evidence type="ECO:0000256" key="3">
    <source>
        <dbReference type="ARBA" id="ARBA00022691"/>
    </source>
</evidence>
<protein>
    <recommendedName>
        <fullName evidence="8">Protein-lysine N-methyltransferase SMYD4</fullName>
    </recommendedName>
    <alternativeName>
        <fullName evidence="9">SET and MYND domain-containing protein 4</fullName>
    </alternativeName>
</protein>
<comment type="function">
    <text evidence="7">Protein-lysine N-methyltransferase. Monomethylates PRMT5, modulating its transcriptional activity. May also act as a histone methyltransferase. Plays a critical role in cardiac development. Acts as a key epigenetic regulator of gene expression during cardiac development via its dual activities as a methyltransferase and negative regulator of HDAC1.</text>
</comment>
<feature type="domain" description="SET" evidence="10">
    <location>
        <begin position="250"/>
        <end position="521"/>
    </location>
</feature>
<evidence type="ECO:0000256" key="5">
    <source>
        <dbReference type="ARBA" id="ARBA00022771"/>
    </source>
</evidence>
<organism evidence="11 12">
    <name type="scientific">Bemisia tabaci</name>
    <name type="common">Sweetpotato whitefly</name>
    <name type="synonym">Aleurodes tabaci</name>
    <dbReference type="NCBI Taxonomy" id="7038"/>
    <lineage>
        <taxon>Eukaryota</taxon>
        <taxon>Metazoa</taxon>
        <taxon>Ecdysozoa</taxon>
        <taxon>Arthropoda</taxon>
        <taxon>Hexapoda</taxon>
        <taxon>Insecta</taxon>
        <taxon>Pterygota</taxon>
        <taxon>Neoptera</taxon>
        <taxon>Paraneoptera</taxon>
        <taxon>Hemiptera</taxon>
        <taxon>Sternorrhyncha</taxon>
        <taxon>Aleyrodoidea</taxon>
        <taxon>Aleyrodidae</taxon>
        <taxon>Aleyrodinae</taxon>
        <taxon>Bemisia</taxon>
    </lineage>
</organism>
<dbReference type="GO" id="GO:0042826">
    <property type="term" value="F:histone deacetylase binding"/>
    <property type="evidence" value="ECO:0007669"/>
    <property type="project" value="TreeGrafter"/>
</dbReference>